<dbReference type="AlphaFoldDB" id="A0A3P7LFJ1"/>
<dbReference type="SUPFAM" id="SSF53300">
    <property type="entry name" value="vWA-like"/>
    <property type="match status" value="1"/>
</dbReference>
<dbReference type="PANTHER" id="PTHR24020:SF20">
    <property type="entry name" value="PH DOMAIN-CONTAINING PROTEIN"/>
    <property type="match status" value="1"/>
</dbReference>
<feature type="domain" description="VWFA" evidence="1">
    <location>
        <begin position="103"/>
        <end position="253"/>
    </location>
</feature>
<name>A0A3P7LFJ1_DIBLA</name>
<dbReference type="InterPro" id="IPR050525">
    <property type="entry name" value="ECM_Assembly_Org"/>
</dbReference>
<dbReference type="PANTHER" id="PTHR24020">
    <property type="entry name" value="COLLAGEN ALPHA"/>
    <property type="match status" value="1"/>
</dbReference>
<dbReference type="CDD" id="cd01450">
    <property type="entry name" value="vWFA_subfamily_ECM"/>
    <property type="match status" value="1"/>
</dbReference>
<dbReference type="Pfam" id="PF00092">
    <property type="entry name" value="VWA"/>
    <property type="match status" value="1"/>
</dbReference>
<protein>
    <recommendedName>
        <fullName evidence="1">VWFA domain-containing protein</fullName>
    </recommendedName>
</protein>
<sequence>MPIDCKLPANLQIPGREYTVRLSANGTVVEHVFACGASCLRRVRTASLSGPRNCRCAVLWQESTQACCCRDVQTKSLAAVGSEAAADAFTQTWRDCSGSNAMLSDRLDGNGTDYRFAVVKYASNPSIAFNLDDYAVSPPMLHHVDNLHYEGRLSNLGRALDLTNREVLSKSRKDIVKMIYLISDGVNDISAAPDIAATLRASGVQINVLVFGSDKRGHIFLSKLASEPKQRHLVMIRATQQTKELSDWLVQTLCLRGCTQEPRLKTSCVSGRLINTKEVWRLRVNKFGIPACHQFKLEEDVTPILEKDCSRAATVVQGTCLPDGTRTDKIITKRLVDCQCKELVKTIPRRCFCPAKKTKTQCYSDKVQETSRILSKLVDGQCEETVEITRNTVVCSEPKVFATKCDSLTCQRRIVFVEERAHQCKCLRSLKATRETCCESSQKQVLF</sequence>
<organism evidence="2 3">
    <name type="scientific">Dibothriocephalus latus</name>
    <name type="common">Fish tapeworm</name>
    <name type="synonym">Diphyllobothrium latum</name>
    <dbReference type="NCBI Taxonomy" id="60516"/>
    <lineage>
        <taxon>Eukaryota</taxon>
        <taxon>Metazoa</taxon>
        <taxon>Spiralia</taxon>
        <taxon>Lophotrochozoa</taxon>
        <taxon>Platyhelminthes</taxon>
        <taxon>Cestoda</taxon>
        <taxon>Eucestoda</taxon>
        <taxon>Diphyllobothriidea</taxon>
        <taxon>Diphyllobothriidae</taxon>
        <taxon>Dibothriocephalus</taxon>
    </lineage>
</organism>
<evidence type="ECO:0000313" key="3">
    <source>
        <dbReference type="Proteomes" id="UP000281553"/>
    </source>
</evidence>
<dbReference type="Gene3D" id="3.40.50.410">
    <property type="entry name" value="von Willebrand factor, type A domain"/>
    <property type="match status" value="1"/>
</dbReference>
<evidence type="ECO:0000259" key="1">
    <source>
        <dbReference type="PROSITE" id="PS50234"/>
    </source>
</evidence>
<dbReference type="EMBL" id="UYRU01063184">
    <property type="protein sequence ID" value="VDN15655.1"/>
    <property type="molecule type" value="Genomic_DNA"/>
</dbReference>
<dbReference type="InterPro" id="IPR002035">
    <property type="entry name" value="VWF_A"/>
</dbReference>
<proteinExistence type="predicted"/>
<accession>A0A3P7LFJ1</accession>
<dbReference type="OrthoDB" id="6285963at2759"/>
<dbReference type="InterPro" id="IPR036465">
    <property type="entry name" value="vWFA_dom_sf"/>
</dbReference>
<dbReference type="SMART" id="SM00327">
    <property type="entry name" value="VWA"/>
    <property type="match status" value="1"/>
</dbReference>
<dbReference type="PROSITE" id="PS50234">
    <property type="entry name" value="VWFA"/>
    <property type="match status" value="1"/>
</dbReference>
<evidence type="ECO:0000313" key="2">
    <source>
        <dbReference type="EMBL" id="VDN15655.1"/>
    </source>
</evidence>
<keyword evidence="3" id="KW-1185">Reference proteome</keyword>
<reference evidence="2 3" key="1">
    <citation type="submission" date="2018-11" db="EMBL/GenBank/DDBJ databases">
        <authorList>
            <consortium name="Pathogen Informatics"/>
        </authorList>
    </citation>
    <scope>NUCLEOTIDE SEQUENCE [LARGE SCALE GENOMIC DNA]</scope>
</reference>
<dbReference type="Proteomes" id="UP000281553">
    <property type="component" value="Unassembled WGS sequence"/>
</dbReference>
<gene>
    <name evidence="2" type="ORF">DILT_LOCUS11486</name>
</gene>